<protein>
    <submittedName>
        <fullName evidence="1">Uncharacterized protein</fullName>
    </submittedName>
</protein>
<proteinExistence type="predicted"/>
<organism evidence="1">
    <name type="scientific">marine sediment metagenome</name>
    <dbReference type="NCBI Taxonomy" id="412755"/>
    <lineage>
        <taxon>unclassified sequences</taxon>
        <taxon>metagenomes</taxon>
        <taxon>ecological metagenomes</taxon>
    </lineage>
</organism>
<sequence length="111" mass="12543">MNLRQSAVMSRELVEEWADTLPIHFARMAAVCVHGDLADPRVVREIKEVCIPRLSQHRRELLAGSYLKRHDRPQGFISAILSKSATIQGALNTAHRRLMTQGPSNVISLFR</sequence>
<reference evidence="1" key="1">
    <citation type="journal article" date="2015" name="Nature">
        <title>Complex archaea that bridge the gap between prokaryotes and eukaryotes.</title>
        <authorList>
            <person name="Spang A."/>
            <person name="Saw J.H."/>
            <person name="Jorgensen S.L."/>
            <person name="Zaremba-Niedzwiedzka K."/>
            <person name="Martijn J."/>
            <person name="Lind A.E."/>
            <person name="van Eijk R."/>
            <person name="Schleper C."/>
            <person name="Guy L."/>
            <person name="Ettema T.J."/>
        </authorList>
    </citation>
    <scope>NUCLEOTIDE SEQUENCE</scope>
</reference>
<name>A0A0F9USM6_9ZZZZ</name>
<accession>A0A0F9USM6</accession>
<dbReference type="EMBL" id="LAZR01000066">
    <property type="protein sequence ID" value="KKN96115.1"/>
    <property type="molecule type" value="Genomic_DNA"/>
</dbReference>
<comment type="caution">
    <text evidence="1">The sequence shown here is derived from an EMBL/GenBank/DDBJ whole genome shotgun (WGS) entry which is preliminary data.</text>
</comment>
<dbReference type="AlphaFoldDB" id="A0A0F9USM6"/>
<evidence type="ECO:0000313" key="1">
    <source>
        <dbReference type="EMBL" id="KKN96115.1"/>
    </source>
</evidence>
<gene>
    <name evidence="1" type="ORF">LCGC14_0170440</name>
</gene>